<dbReference type="Proteomes" id="UP000271098">
    <property type="component" value="Unassembled WGS sequence"/>
</dbReference>
<gene>
    <name evidence="2" type="ORF">GPUH_LOCUS243</name>
</gene>
<reference evidence="4" key="1">
    <citation type="submission" date="2016-06" db="UniProtKB">
        <authorList>
            <consortium name="WormBaseParasite"/>
        </authorList>
    </citation>
    <scope>IDENTIFICATION</scope>
</reference>
<feature type="region of interest" description="Disordered" evidence="1">
    <location>
        <begin position="1"/>
        <end position="51"/>
    </location>
</feature>
<keyword evidence="3" id="KW-1185">Reference proteome</keyword>
<evidence type="ECO:0000313" key="2">
    <source>
        <dbReference type="EMBL" id="VDK27673.1"/>
    </source>
</evidence>
<name>A0A183CUV2_9BILA</name>
<accession>A0A183CUV2</accession>
<dbReference type="AlphaFoldDB" id="A0A183CUV2"/>
<proteinExistence type="predicted"/>
<dbReference type="WBParaSite" id="GPUH_0000024201-mRNA-1">
    <property type="protein sequence ID" value="GPUH_0000024201-mRNA-1"/>
    <property type="gene ID" value="GPUH_0000024201"/>
</dbReference>
<reference evidence="2 3" key="2">
    <citation type="submission" date="2018-11" db="EMBL/GenBank/DDBJ databases">
        <authorList>
            <consortium name="Pathogen Informatics"/>
        </authorList>
    </citation>
    <scope>NUCLEOTIDE SEQUENCE [LARGE SCALE GENOMIC DNA]</scope>
</reference>
<feature type="compositionally biased region" description="Basic residues" evidence="1">
    <location>
        <begin position="1"/>
        <end position="16"/>
    </location>
</feature>
<evidence type="ECO:0000313" key="3">
    <source>
        <dbReference type="Proteomes" id="UP000271098"/>
    </source>
</evidence>
<feature type="compositionally biased region" description="Gly residues" evidence="1">
    <location>
        <begin position="20"/>
        <end position="30"/>
    </location>
</feature>
<sequence length="68" mass="7108">MDRIRRSFRQSFRRRVPGQYFGGGGGGSPTGGEAPNGSTSSSNGSKAGLWQPDEAAVLNGTCSFSVRV</sequence>
<evidence type="ECO:0000256" key="1">
    <source>
        <dbReference type="SAM" id="MobiDB-lite"/>
    </source>
</evidence>
<evidence type="ECO:0000313" key="4">
    <source>
        <dbReference type="WBParaSite" id="GPUH_0000024201-mRNA-1"/>
    </source>
</evidence>
<dbReference type="EMBL" id="UYRT01000182">
    <property type="protein sequence ID" value="VDK27673.1"/>
    <property type="molecule type" value="Genomic_DNA"/>
</dbReference>
<organism evidence="4">
    <name type="scientific">Gongylonema pulchrum</name>
    <dbReference type="NCBI Taxonomy" id="637853"/>
    <lineage>
        <taxon>Eukaryota</taxon>
        <taxon>Metazoa</taxon>
        <taxon>Ecdysozoa</taxon>
        <taxon>Nematoda</taxon>
        <taxon>Chromadorea</taxon>
        <taxon>Rhabditida</taxon>
        <taxon>Spirurina</taxon>
        <taxon>Spiruromorpha</taxon>
        <taxon>Spiruroidea</taxon>
        <taxon>Gongylonematidae</taxon>
        <taxon>Gongylonema</taxon>
    </lineage>
</organism>
<protein>
    <submittedName>
        <fullName evidence="2 4">Uncharacterized protein</fullName>
    </submittedName>
</protein>